<accession>A0ABY6J0A1</accession>
<dbReference type="EMBL" id="CP107006">
    <property type="protein sequence ID" value="UYQ92851.1"/>
    <property type="molecule type" value="Genomic_DNA"/>
</dbReference>
<dbReference type="Gene3D" id="1.10.10.2910">
    <property type="match status" value="1"/>
</dbReference>
<reference evidence="2" key="1">
    <citation type="submission" date="2022-10" db="EMBL/GenBank/DDBJ databases">
        <title>Chitinophaga sp. nov., isolated from soil.</title>
        <authorList>
            <person name="Jeon C.O."/>
        </authorList>
    </citation>
    <scope>NUCLEOTIDE SEQUENCE</scope>
    <source>
        <strain evidence="2">R8</strain>
    </source>
</reference>
<dbReference type="PANTHER" id="PTHR43236:SF1">
    <property type="entry name" value="BLL7220 PROTEIN"/>
    <property type="match status" value="1"/>
</dbReference>
<protein>
    <submittedName>
        <fullName evidence="2">ImmA/IrrE family metallo-endopeptidase</fullName>
    </submittedName>
</protein>
<keyword evidence="3" id="KW-1185">Reference proteome</keyword>
<evidence type="ECO:0000313" key="3">
    <source>
        <dbReference type="Proteomes" id="UP001162741"/>
    </source>
</evidence>
<dbReference type="Proteomes" id="UP001162741">
    <property type="component" value="Chromosome"/>
</dbReference>
<sequence>MISVTEHQILKETQIISKYLAYRYCNNVSTNLLEICEEEALHIISDDYKEYFDGMLVWDSSDFHIHLNTAKGNLPSTKRGRFTLAHELGHYFIDAHRESLKSGTLPSHPSHQSLIHNTLMERQADHFAACLLMPEERLRAMTGGRKFSLDIIKELSKSFDVSLTAALLRFLEVGTHDIMIVFSQDNIVKWTKRSDRFPKLANKFKIGGALPPTSVAGESFLKMDAKYTTVEPVSLDDWFEDRGWNPGPMFEQCFYSDLYNYAISMVWFK</sequence>
<dbReference type="Pfam" id="PF06114">
    <property type="entry name" value="Peptidase_M78"/>
    <property type="match status" value="1"/>
</dbReference>
<dbReference type="InterPro" id="IPR052345">
    <property type="entry name" value="Rad_response_metalloprotease"/>
</dbReference>
<dbReference type="RefSeq" id="WP_244836463.1">
    <property type="nucleotide sequence ID" value="NZ_CP107006.1"/>
</dbReference>
<organism evidence="2 3">
    <name type="scientific">Chitinophaga horti</name>
    <dbReference type="NCBI Taxonomy" id="2920382"/>
    <lineage>
        <taxon>Bacteria</taxon>
        <taxon>Pseudomonadati</taxon>
        <taxon>Bacteroidota</taxon>
        <taxon>Chitinophagia</taxon>
        <taxon>Chitinophagales</taxon>
        <taxon>Chitinophagaceae</taxon>
        <taxon>Chitinophaga</taxon>
    </lineage>
</organism>
<gene>
    <name evidence="2" type="ORF">MKQ68_22480</name>
</gene>
<proteinExistence type="predicted"/>
<feature type="domain" description="IrrE N-terminal-like" evidence="1">
    <location>
        <begin position="76"/>
        <end position="169"/>
    </location>
</feature>
<evidence type="ECO:0000259" key="1">
    <source>
        <dbReference type="Pfam" id="PF06114"/>
    </source>
</evidence>
<dbReference type="PANTHER" id="PTHR43236">
    <property type="entry name" value="ANTITOXIN HIGA1"/>
    <property type="match status" value="1"/>
</dbReference>
<dbReference type="InterPro" id="IPR010359">
    <property type="entry name" value="IrrE_HExxH"/>
</dbReference>
<evidence type="ECO:0000313" key="2">
    <source>
        <dbReference type="EMBL" id="UYQ92851.1"/>
    </source>
</evidence>
<name>A0ABY6J0A1_9BACT</name>